<protein>
    <submittedName>
        <fullName evidence="2">Phospholipid/cholesterol/gamma-HCH transport system permease protein</fullName>
    </submittedName>
</protein>
<dbReference type="Proteomes" id="UP000253517">
    <property type="component" value="Unassembled WGS sequence"/>
</dbReference>
<dbReference type="EMBL" id="QPJS01000005">
    <property type="protein sequence ID" value="RCX02161.1"/>
    <property type="molecule type" value="Genomic_DNA"/>
</dbReference>
<accession>A0A368ZYX6</accession>
<evidence type="ECO:0000313" key="3">
    <source>
        <dbReference type="Proteomes" id="UP000253517"/>
    </source>
</evidence>
<keyword evidence="1" id="KW-0472">Membrane</keyword>
<comment type="caution">
    <text evidence="2">The sequence shown here is derived from an EMBL/GenBank/DDBJ whole genome shotgun (WGS) entry which is preliminary data.</text>
</comment>
<feature type="transmembrane region" description="Helical" evidence="1">
    <location>
        <begin position="46"/>
        <end position="66"/>
    </location>
</feature>
<name>A0A368ZYX6_9FLAO</name>
<dbReference type="GO" id="GO:0005548">
    <property type="term" value="F:phospholipid transporter activity"/>
    <property type="evidence" value="ECO:0007669"/>
    <property type="project" value="TreeGrafter"/>
</dbReference>
<feature type="transmembrane region" description="Helical" evidence="1">
    <location>
        <begin position="229"/>
        <end position="248"/>
    </location>
</feature>
<dbReference type="Pfam" id="PF02405">
    <property type="entry name" value="MlaE"/>
    <property type="match status" value="1"/>
</dbReference>
<dbReference type="PANTHER" id="PTHR30188">
    <property type="entry name" value="ABC TRANSPORTER PERMEASE PROTEIN-RELATED"/>
    <property type="match status" value="1"/>
</dbReference>
<keyword evidence="1" id="KW-0812">Transmembrane</keyword>
<organism evidence="2 3">
    <name type="scientific">Schleiferia thermophila</name>
    <dbReference type="NCBI Taxonomy" id="884107"/>
    <lineage>
        <taxon>Bacteria</taxon>
        <taxon>Pseudomonadati</taxon>
        <taxon>Bacteroidota</taxon>
        <taxon>Flavobacteriia</taxon>
        <taxon>Flavobacteriales</taxon>
        <taxon>Schleiferiaceae</taxon>
        <taxon>Schleiferia</taxon>
    </lineage>
</organism>
<feature type="transmembrane region" description="Helical" evidence="1">
    <location>
        <begin position="139"/>
        <end position="165"/>
    </location>
</feature>
<dbReference type="InterPro" id="IPR030802">
    <property type="entry name" value="Permease_MalE"/>
</dbReference>
<proteinExistence type="predicted"/>
<evidence type="ECO:0000256" key="1">
    <source>
        <dbReference type="SAM" id="Phobius"/>
    </source>
</evidence>
<dbReference type="AlphaFoldDB" id="A0A368ZYX6"/>
<dbReference type="PANTHER" id="PTHR30188:SF4">
    <property type="entry name" value="PROTEIN TRIGALACTOSYLDIACYLGLYCEROL 1, CHLOROPLASTIC"/>
    <property type="match status" value="1"/>
</dbReference>
<reference evidence="2 3" key="1">
    <citation type="submission" date="2018-07" db="EMBL/GenBank/DDBJ databases">
        <title>Genomic Encyclopedia of Type Strains, Phase IV (KMG-IV): sequencing the most valuable type-strain genomes for metagenomic binning, comparative biology and taxonomic classification.</title>
        <authorList>
            <person name="Goeker M."/>
        </authorList>
    </citation>
    <scope>NUCLEOTIDE SEQUENCE [LARGE SCALE GENOMIC DNA]</scope>
    <source>
        <strain evidence="2 3">DSM 21410</strain>
    </source>
</reference>
<dbReference type="GO" id="GO:0043190">
    <property type="term" value="C:ATP-binding cassette (ABC) transporter complex"/>
    <property type="evidence" value="ECO:0007669"/>
    <property type="project" value="InterPro"/>
</dbReference>
<feature type="transmembrane region" description="Helical" evidence="1">
    <location>
        <begin position="186"/>
        <end position="209"/>
    </location>
</feature>
<evidence type="ECO:0000313" key="2">
    <source>
        <dbReference type="EMBL" id="RCX02161.1"/>
    </source>
</evidence>
<sequence length="249" mass="27255">MNFYKYLEDFGRYVLMLGRVFRRPENKKMYFEAFLIEIEHLGINSLGLVAIISLFVGAVVTIQTALNLENPLIPAYYIAIATRESIILEFSPTMVSLILAGKVGSNIASTLGTMRVSEQIDALEVMGVNSASYLILPKIVAAVFFNPILISMSMFLGILGGFVFGQLTGMIGPQDFIEGLLLEFNPFYVTYALIKTVVFAFIITSVSAFHGYYVKGGAVEVGNSSTKAVVSSSLIIILANYILTQLILS</sequence>
<keyword evidence="3" id="KW-1185">Reference proteome</keyword>
<gene>
    <name evidence="2" type="ORF">DES35_105133</name>
</gene>
<dbReference type="RefSeq" id="WP_235183098.1">
    <property type="nucleotide sequence ID" value="NZ_BHZF01000004.1"/>
</dbReference>
<keyword evidence="1" id="KW-1133">Transmembrane helix</keyword>